<evidence type="ECO:0000256" key="4">
    <source>
        <dbReference type="SAM" id="Phobius"/>
    </source>
</evidence>
<dbReference type="EMBL" id="JADKGK010000009">
    <property type="protein sequence ID" value="MBL0003115.1"/>
    <property type="molecule type" value="Genomic_DNA"/>
</dbReference>
<accession>A0A9D7T7Z1</accession>
<dbReference type="GO" id="GO:0005524">
    <property type="term" value="F:ATP binding"/>
    <property type="evidence" value="ECO:0007669"/>
    <property type="project" value="UniProtKB-KW"/>
</dbReference>
<keyword evidence="2" id="KW-0067">ATP-binding</keyword>
<dbReference type="InterPro" id="IPR043129">
    <property type="entry name" value="ATPase_NBD"/>
</dbReference>
<reference evidence="5" key="1">
    <citation type="submission" date="2020-10" db="EMBL/GenBank/DDBJ databases">
        <title>Connecting structure to function with the recovery of over 1000 high-quality activated sludge metagenome-assembled genomes encoding full-length rRNA genes using long-read sequencing.</title>
        <authorList>
            <person name="Singleton C.M."/>
            <person name="Petriglieri F."/>
            <person name="Kristensen J.M."/>
            <person name="Kirkegaard R.H."/>
            <person name="Michaelsen T.Y."/>
            <person name="Andersen M.H."/>
            <person name="Karst S.M."/>
            <person name="Dueholm M.S."/>
            <person name="Nielsen P.H."/>
            <person name="Albertsen M."/>
        </authorList>
    </citation>
    <scope>NUCLEOTIDE SEQUENCE</scope>
    <source>
        <strain evidence="5">Ribe_18-Q3-R11-54_MAXAC.001</strain>
    </source>
</reference>
<dbReference type="SUPFAM" id="SSF53067">
    <property type="entry name" value="Actin-like ATPase domain"/>
    <property type="match status" value="2"/>
</dbReference>
<dbReference type="PANTHER" id="PTHR42749">
    <property type="entry name" value="CELL SHAPE-DETERMINING PROTEIN MREB"/>
    <property type="match status" value="1"/>
</dbReference>
<evidence type="ECO:0000313" key="6">
    <source>
        <dbReference type="Proteomes" id="UP000886632"/>
    </source>
</evidence>
<name>A0A9D7T7Z1_9MICO</name>
<organism evidence="5 6">
    <name type="scientific">Candidatus Phosphoribacter hodrii</name>
    <dbReference type="NCBI Taxonomy" id="2953743"/>
    <lineage>
        <taxon>Bacteria</taxon>
        <taxon>Bacillati</taxon>
        <taxon>Actinomycetota</taxon>
        <taxon>Actinomycetes</taxon>
        <taxon>Micrococcales</taxon>
        <taxon>Dermatophilaceae</taxon>
        <taxon>Candidatus Phosphoribacter</taxon>
    </lineage>
</organism>
<dbReference type="GO" id="GO:0140662">
    <property type="term" value="F:ATP-dependent protein folding chaperone"/>
    <property type="evidence" value="ECO:0007669"/>
    <property type="project" value="InterPro"/>
</dbReference>
<keyword evidence="3" id="KW-0143">Chaperone</keyword>
<feature type="transmembrane region" description="Helical" evidence="4">
    <location>
        <begin position="393"/>
        <end position="414"/>
    </location>
</feature>
<sequence length="438" mass="45953">MTNSYHLGVDVGASRVHAATARYTSSRNERVEPCVLSTTGDDMSASMWVSREGDLEFGAIASAWAREQPEAIVGDLRRRIGTGIPFLVAGHRVFAEEAYAQLVAWVVGAVTEIEGVPPVGVVLTHPVHWGAHRREGVRQAVEEHCRVPVDLTPEAEAAAWGAVDEAQAGELWATCDLGHTSLATAIVRRHEDGWTVLPEAFGTAPLGGLDVDDALVGSLLSDRATARSPVRAPSAELRSASVAAKEALSTDTDAVLALQFTPGPSTVRLTRDEFESLIGELLDQTVCAVRQTLTDGGVTAEDLSGVVLAGGSARIPLVTERLSTALGVSALAEPDPGAVVAMGAARMALRKSTGDLAAEPDSGSSRDEPLRPNDQVAALIPFIPPERARLATYAWRLVVASLIVVCAVYLAWAFTSDSVGVFGLGGHADSVVEPPRGG</sequence>
<dbReference type="AlphaFoldDB" id="A0A9D7T7Z1"/>
<keyword evidence="4" id="KW-0472">Membrane</keyword>
<keyword evidence="4" id="KW-0812">Transmembrane</keyword>
<protein>
    <submittedName>
        <fullName evidence="5">Hsp70 family protein</fullName>
    </submittedName>
</protein>
<dbReference type="Proteomes" id="UP000886632">
    <property type="component" value="Unassembled WGS sequence"/>
</dbReference>
<dbReference type="Gene3D" id="3.30.420.40">
    <property type="match status" value="2"/>
</dbReference>
<dbReference type="InterPro" id="IPR013126">
    <property type="entry name" value="Hsp_70_fam"/>
</dbReference>
<keyword evidence="4" id="KW-1133">Transmembrane helix</keyword>
<keyword evidence="1" id="KW-0547">Nucleotide-binding</keyword>
<gene>
    <name evidence="5" type="ORF">IPP00_03715</name>
</gene>
<evidence type="ECO:0000313" key="5">
    <source>
        <dbReference type="EMBL" id="MBL0003115.1"/>
    </source>
</evidence>
<dbReference type="PANTHER" id="PTHR42749:SF1">
    <property type="entry name" value="CELL SHAPE-DETERMINING PROTEIN MREB"/>
    <property type="match status" value="1"/>
</dbReference>
<dbReference type="Gene3D" id="3.90.640.10">
    <property type="entry name" value="Actin, Chain A, domain 4"/>
    <property type="match status" value="1"/>
</dbReference>
<dbReference type="Pfam" id="PF00012">
    <property type="entry name" value="HSP70"/>
    <property type="match status" value="1"/>
</dbReference>
<evidence type="ECO:0000256" key="2">
    <source>
        <dbReference type="ARBA" id="ARBA00022840"/>
    </source>
</evidence>
<comment type="caution">
    <text evidence="5">The sequence shown here is derived from an EMBL/GenBank/DDBJ whole genome shotgun (WGS) entry which is preliminary data.</text>
</comment>
<proteinExistence type="predicted"/>
<evidence type="ECO:0000256" key="3">
    <source>
        <dbReference type="ARBA" id="ARBA00023186"/>
    </source>
</evidence>
<evidence type="ECO:0000256" key="1">
    <source>
        <dbReference type="ARBA" id="ARBA00022741"/>
    </source>
</evidence>